<name>A0A418WYS1_9BURK</name>
<dbReference type="Proteomes" id="UP000285190">
    <property type="component" value="Unassembled WGS sequence"/>
</dbReference>
<keyword evidence="3" id="KW-1185">Reference proteome</keyword>
<dbReference type="OrthoDB" id="8592785at2"/>
<evidence type="ECO:0000313" key="3">
    <source>
        <dbReference type="Proteomes" id="UP000285190"/>
    </source>
</evidence>
<dbReference type="AlphaFoldDB" id="A0A418WYS1"/>
<comment type="caution">
    <text evidence="2">The sequence shown here is derived from an EMBL/GenBank/DDBJ whole genome shotgun (WGS) entry which is preliminary data.</text>
</comment>
<gene>
    <name evidence="2" type="ORF">D3870_04670</name>
</gene>
<reference evidence="2 3" key="1">
    <citation type="submission" date="2018-09" db="EMBL/GenBank/DDBJ databases">
        <authorList>
            <person name="Zhu H."/>
        </authorList>
    </citation>
    <scope>NUCLEOTIDE SEQUENCE [LARGE SCALE GENOMIC DNA]</scope>
    <source>
        <strain evidence="2 3">K2R10-39</strain>
    </source>
</reference>
<keyword evidence="1" id="KW-0732">Signal</keyword>
<protein>
    <submittedName>
        <fullName evidence="2">Uncharacterized protein</fullName>
    </submittedName>
</protein>
<evidence type="ECO:0000256" key="1">
    <source>
        <dbReference type="SAM" id="SignalP"/>
    </source>
</evidence>
<feature type="signal peptide" evidence="1">
    <location>
        <begin position="1"/>
        <end position="28"/>
    </location>
</feature>
<sequence length="125" mass="13627">MRHFFSSFCRLIACLLVMTVLTSRIAMAAYACPQLVQAPMQEMMEGMPCAGMDAEKPVQCSEYQAGEKPTLKHLAGAPDLPPVTISFVMPAPAPVVPADLVSSWPDAHVETGADPPFLRTRRLRI</sequence>
<evidence type="ECO:0000313" key="2">
    <source>
        <dbReference type="EMBL" id="RJG05409.1"/>
    </source>
</evidence>
<dbReference type="RefSeq" id="WP_119737078.1">
    <property type="nucleotide sequence ID" value="NZ_QYUN01000002.1"/>
</dbReference>
<proteinExistence type="predicted"/>
<feature type="chain" id="PRO_5019195465" evidence="1">
    <location>
        <begin position="29"/>
        <end position="125"/>
    </location>
</feature>
<dbReference type="EMBL" id="QYUN01000002">
    <property type="protein sequence ID" value="RJG05409.1"/>
    <property type="molecule type" value="Genomic_DNA"/>
</dbReference>
<organism evidence="2 3">
    <name type="scientific">Noviherbaspirillum cavernae</name>
    <dbReference type="NCBI Taxonomy" id="2320862"/>
    <lineage>
        <taxon>Bacteria</taxon>
        <taxon>Pseudomonadati</taxon>
        <taxon>Pseudomonadota</taxon>
        <taxon>Betaproteobacteria</taxon>
        <taxon>Burkholderiales</taxon>
        <taxon>Oxalobacteraceae</taxon>
        <taxon>Noviherbaspirillum</taxon>
    </lineage>
</organism>
<accession>A0A418WYS1</accession>